<gene>
    <name evidence="2" type="ORF">PSYICH_LOCUS1611</name>
</gene>
<accession>A0A9P0CLK1</accession>
<keyword evidence="3" id="KW-1185">Reference proteome</keyword>
<keyword evidence="1" id="KW-0812">Transmembrane</keyword>
<evidence type="ECO:0000256" key="1">
    <source>
        <dbReference type="SAM" id="Phobius"/>
    </source>
</evidence>
<feature type="transmembrane region" description="Helical" evidence="1">
    <location>
        <begin position="52"/>
        <end position="70"/>
    </location>
</feature>
<dbReference type="Proteomes" id="UP001153636">
    <property type="component" value="Chromosome 10"/>
</dbReference>
<sequence>MCGSLAGLHAMTGCNYFPALYRKGKKKPLQIILQNEEFQGVFINNAKKAFPCLNDLCAVLFFISLIYRIINKSYIALYEMLYILAGCMVKTTSILLTKSNRLYF</sequence>
<keyword evidence="1" id="KW-1133">Transmembrane helix</keyword>
<organism evidence="2 3">
    <name type="scientific">Psylliodes chrysocephalus</name>
    <dbReference type="NCBI Taxonomy" id="3402493"/>
    <lineage>
        <taxon>Eukaryota</taxon>
        <taxon>Metazoa</taxon>
        <taxon>Ecdysozoa</taxon>
        <taxon>Arthropoda</taxon>
        <taxon>Hexapoda</taxon>
        <taxon>Insecta</taxon>
        <taxon>Pterygota</taxon>
        <taxon>Neoptera</taxon>
        <taxon>Endopterygota</taxon>
        <taxon>Coleoptera</taxon>
        <taxon>Polyphaga</taxon>
        <taxon>Cucujiformia</taxon>
        <taxon>Chrysomeloidea</taxon>
        <taxon>Chrysomelidae</taxon>
        <taxon>Galerucinae</taxon>
        <taxon>Alticini</taxon>
        <taxon>Psylliodes</taxon>
    </lineage>
</organism>
<evidence type="ECO:0000313" key="2">
    <source>
        <dbReference type="EMBL" id="CAH1100877.1"/>
    </source>
</evidence>
<dbReference type="AlphaFoldDB" id="A0A9P0CLK1"/>
<keyword evidence="1" id="KW-0472">Membrane</keyword>
<dbReference type="EMBL" id="OV651822">
    <property type="protein sequence ID" value="CAH1100877.1"/>
    <property type="molecule type" value="Genomic_DNA"/>
</dbReference>
<name>A0A9P0CLK1_9CUCU</name>
<protein>
    <submittedName>
        <fullName evidence="2">Uncharacterized protein</fullName>
    </submittedName>
</protein>
<evidence type="ECO:0000313" key="3">
    <source>
        <dbReference type="Proteomes" id="UP001153636"/>
    </source>
</evidence>
<feature type="transmembrane region" description="Helical" evidence="1">
    <location>
        <begin position="76"/>
        <end position="96"/>
    </location>
</feature>
<dbReference type="OrthoDB" id="7423058at2759"/>
<reference evidence="2" key="1">
    <citation type="submission" date="2022-01" db="EMBL/GenBank/DDBJ databases">
        <authorList>
            <person name="King R."/>
        </authorList>
    </citation>
    <scope>NUCLEOTIDE SEQUENCE</scope>
</reference>
<proteinExistence type="predicted"/>